<evidence type="ECO:0000313" key="5">
    <source>
        <dbReference type="EMBL" id="GAC93665.1"/>
    </source>
</evidence>
<dbReference type="PANTHER" id="PTHR13500:SF0">
    <property type="entry name" value="NUCLEOLAR PRE-RIBOSOMAL-ASSOCIATED PROTEIN 1"/>
    <property type="match status" value="1"/>
</dbReference>
<feature type="compositionally biased region" description="Acidic residues" evidence="1">
    <location>
        <begin position="737"/>
        <end position="749"/>
    </location>
</feature>
<gene>
    <name evidence="5" type="ORF">PHSY_001230</name>
</gene>
<feature type="region of interest" description="Disordered" evidence="1">
    <location>
        <begin position="1698"/>
        <end position="1717"/>
    </location>
</feature>
<dbReference type="InterPro" id="IPR016024">
    <property type="entry name" value="ARM-type_fold"/>
</dbReference>
<dbReference type="OrthoDB" id="72892at2759"/>
<dbReference type="STRING" id="1305764.R9P6D0"/>
<feature type="region of interest" description="Disordered" evidence="1">
    <location>
        <begin position="1"/>
        <end position="44"/>
    </location>
</feature>
<protein>
    <submittedName>
        <fullName evidence="5">Uncharacterized protein</fullName>
    </submittedName>
</protein>
<dbReference type="Pfam" id="PF11707">
    <property type="entry name" value="Npa1"/>
    <property type="match status" value="1"/>
</dbReference>
<dbReference type="InterPro" id="IPR032436">
    <property type="entry name" value="URB1_C"/>
</dbReference>
<keyword evidence="6" id="KW-1185">Reference proteome</keyword>
<dbReference type="InterPro" id="IPR021714">
    <property type="entry name" value="URB1_N"/>
</dbReference>
<feature type="domain" description="URB1 C-terminal" evidence="3">
    <location>
        <begin position="1899"/>
        <end position="2120"/>
    </location>
</feature>
<sequence>MTEKRKRAGSDAAASGHSESDASDDEQFVSTDQPRAEQSATQQNKALLPFGDGAELYEALKTPSADLLRLLLSRLRHQSTLTFAENTQRSTIPASDKRIQLVKDYCQLCEAQASNSTPSTSAAASVFSTWELADRQDLPTLLHLPIFCLAQSLALLSVHYPTHALGSNIIERILSSNQPWLGMLHNYISNLGGAKFAASKQRDTRSSKGSDVAGLASLVLLREITSFAKGRYAAKLFDSFNWSMKVLPHIFNMRRRTSRKSKTSKKTQVAKDVSLRRPDIRTLYILFLLSFLQQGYSHTLKLRLLDLGRDFLPAILKGLPQDPPDVVQTILLHLHEDLVKDTKIPRSKKVEFWNEWACGCVVQLYSREDEHVLIHADTQAVENPSVAELAHHFLLSICTNPGFGICYPDRGWYPRKATATSETLVTANETKANDGADFVTESNATQKGKQIASGSIYNKVLSGVIRQLAVAEDLRQQELALGILKACPELVGPYLETSCAGLSVDPRPSSRWLCNVAFFGRVVGLELPSFRIAKVEHLETQHDSASAALTPHSHRAFAAQPPPMSSIVANILPGPFYRSLFSQGLNNADQLVQYSTCALLSRCLDRMVRFRQVCTSAISDLDEDENGPWRRRLEALELEARRRIPDISVVIQILQVVTSRPSVKGKSNEASADVTLGSADSTPVSEKDRMISTEAALRLLSLYYQAVPSSAFDARFNAGKLLTNAFVHSSEVASIEGPDEDTNMLDDTEDGSKKAVDGTTSDNTEDEEDAEDAGEIDLQALCQVHTLRILSHSARVSSFDWTVKPSGSNENLSYLALLLTLFVSTPLDQVKQACEELLRSLLSTSSFFEHQPSELDAWLASLPQSDVESARREDGDRPDDSGSRPANRTLSTEQSSVVAFLDECILRCAKTPYRYIEAARQYLQEHSRDADGADGQVGSTKTSTDVLGSPWLMAVFEQFTIRIEKGLFAADDGTVNALVAFLIRLLPVLCAYTRQTFAFEAMALKIERGVKANPKYASSVFLASVLSSKIRCLSKAPVADTRATEKAMQSNSQSTAVFLGTSTPEQLRFKLRNATRPLRQAHIVDLFRVTQQLHDSGFAQASQIFEELDPSTENIAAAAFPGAKEIAYGSMPMLHLPLSSRFIAPARDDFMTTTDADDGSIPDGLVPWSSNVHSRLAVWIALLRSQGEEDGEITLSHVRSLLSLVDAADYLSQEDARQFLFVEAFPAIQSTTRQNAVAAGLLHSISELAIKHLDTSRKEHVEMVSSLLSQFRPSMTFNGNFLRTMANLAPFLADDRVDEAVEACTRVLASHKAAADVRLTAAETLSILTASVKPSSRLWAKLILRLPELVEAAFRAEDIAVSPDERDSVDAVSVRQSLLLGVIQTVLRQSHDHATATQLQTLTNVDFSCLAQTRIVSPALDGALAAAIHAHSALALSVSEGLRSILEAKDPSQTGVLQAVPCSLLTLLSALLEHDSPVLVKSKWSPAHVEIIADLAISAILDDEVSTETAQTNAFSLVASLRCAQKFGWKEMQAEVGYKLLDFATNCVQTLPSKAFHGPLFEALLGLIDEVPALPRLSEILQATIDASLLWLVRRFAEDSNDSSDLVQTTVSLTSLIERACDHQQLRIQLKRSLVDPVIQAAIKNRLVALDQMRLVLTLCSRADLEPTQLSRYLGALTAHADFNSVMRGSAAVLQPLQQGEDADDERCGDLPEEDKREAADQLRQLATEFPYTVASRNARELLRAPLLTRLMAFYNATLSKSDRMILALFRLFEEECGQSFMGVVQGWTLPASSSDGSDSVMGGGQSTLEALQSLDANVVFATCTEYPRSLSLRNNDGYGYDDETDGARLPGQVYGKHTDAAQRYDPVFVHSLLAGVTAPGVKLSGLQWVSVFATNAPGLAVCGLSSRCRDMRRASLTLISSLYLAAREADFQEKDHLQMVLDLLRDALDSSIAIQDSALSESTVVPSDAPYLPTTTTLFIAHALRSVTTPGSFIYPVISHFLLQRPELDVGDVPLLYNLLYSASDKYKQERMWMLRFLRDVARSGGRSDWKIFKRRRTWDLLASLYDACDGGLTGAGMDSDRAVEETSMRALIEDTTAWLVRNADVAIELVTRRGLLTWIWQQAVREGVVALAEHHSSDGPRLSEVTSAEASALSTLTLRSVWILLLAQLTRSIDLDRLHRATDSAWLAPIITLTSTTIRALHKCAASTNSRNLPAVSADLVRTISYAATSTMEKVLLFADDPAMGLWTRQMVEALDMMMDLADKAMEVKKDDKVWERCCVGVQRCALALAAASTSADGQTRVTSPEEQKKLARLIRRTTTVCRRLDSETSQLVLGNLFSASA</sequence>
<evidence type="ECO:0000313" key="6">
    <source>
        <dbReference type="Proteomes" id="UP000014071"/>
    </source>
</evidence>
<organism evidence="5 6">
    <name type="scientific">Pseudozyma hubeiensis (strain SY62)</name>
    <name type="common">Yeast</name>
    <dbReference type="NCBI Taxonomy" id="1305764"/>
    <lineage>
        <taxon>Eukaryota</taxon>
        <taxon>Fungi</taxon>
        <taxon>Dikarya</taxon>
        <taxon>Basidiomycota</taxon>
        <taxon>Ustilaginomycotina</taxon>
        <taxon>Ustilaginomycetes</taxon>
        <taxon>Ustilaginales</taxon>
        <taxon>Ustilaginaceae</taxon>
        <taxon>Pseudozyma</taxon>
    </lineage>
</organism>
<feature type="compositionally biased region" description="Basic and acidic residues" evidence="1">
    <location>
        <begin position="1706"/>
        <end position="1717"/>
    </location>
</feature>
<dbReference type="Pfam" id="PF16201">
    <property type="entry name" value="NopRA1"/>
    <property type="match status" value="1"/>
</dbReference>
<dbReference type="InterPro" id="IPR059018">
    <property type="entry name" value="HEAT_URB1"/>
</dbReference>
<dbReference type="EMBL" id="DF238778">
    <property type="protein sequence ID" value="GAC93665.1"/>
    <property type="molecule type" value="Genomic_DNA"/>
</dbReference>
<feature type="domain" description="URB1 N-terminal" evidence="2">
    <location>
        <begin position="124"/>
        <end position="515"/>
    </location>
</feature>
<dbReference type="GO" id="GO:0000466">
    <property type="term" value="P:maturation of 5.8S rRNA from tricistronic rRNA transcript (SSU-rRNA, 5.8S rRNA, LSU-rRNA)"/>
    <property type="evidence" value="ECO:0007669"/>
    <property type="project" value="TreeGrafter"/>
</dbReference>
<dbReference type="RefSeq" id="XP_012187252.1">
    <property type="nucleotide sequence ID" value="XM_012331862.1"/>
</dbReference>
<feature type="region of interest" description="Disordered" evidence="1">
    <location>
        <begin position="736"/>
        <end position="771"/>
    </location>
</feature>
<name>R9P6D0_PSEHS</name>
<evidence type="ECO:0000259" key="3">
    <source>
        <dbReference type="Pfam" id="PF16201"/>
    </source>
</evidence>
<dbReference type="HOGENOM" id="CLU_001591_0_0_1"/>
<reference evidence="6" key="1">
    <citation type="journal article" date="2013" name="Genome Announc.">
        <title>Draft genome sequence of the basidiomycetous yeast-like fungus Pseudozyma hubeiensis SY62, which produces an abundant amount of the biosurfactant mannosylerythritol lipids.</title>
        <authorList>
            <person name="Konishi M."/>
            <person name="Hatada Y."/>
            <person name="Horiuchi J."/>
        </authorList>
    </citation>
    <scope>NUCLEOTIDE SEQUENCE [LARGE SCALE GENOMIC DNA]</scope>
    <source>
        <strain evidence="6">SY62</strain>
    </source>
</reference>
<dbReference type="Pfam" id="PF26140">
    <property type="entry name" value="HEAT_URB1"/>
    <property type="match status" value="1"/>
</dbReference>
<accession>R9P6D0</accession>
<feature type="compositionally biased region" description="Basic and acidic residues" evidence="1">
    <location>
        <begin position="868"/>
        <end position="882"/>
    </location>
</feature>
<dbReference type="SUPFAM" id="SSF48371">
    <property type="entry name" value="ARM repeat"/>
    <property type="match status" value="1"/>
</dbReference>
<dbReference type="GO" id="GO:0000463">
    <property type="term" value="P:maturation of LSU-rRNA from tricistronic rRNA transcript (SSU-rRNA, 5.8S rRNA, LSU-rRNA)"/>
    <property type="evidence" value="ECO:0007669"/>
    <property type="project" value="TreeGrafter"/>
</dbReference>
<evidence type="ECO:0000259" key="2">
    <source>
        <dbReference type="Pfam" id="PF11707"/>
    </source>
</evidence>
<evidence type="ECO:0000256" key="1">
    <source>
        <dbReference type="SAM" id="MobiDB-lite"/>
    </source>
</evidence>
<feature type="compositionally biased region" description="Polar residues" evidence="1">
    <location>
        <begin position="28"/>
        <end position="44"/>
    </location>
</feature>
<proteinExistence type="predicted"/>
<dbReference type="InterPro" id="IPR039844">
    <property type="entry name" value="URB1"/>
</dbReference>
<dbReference type="GO" id="GO:0005730">
    <property type="term" value="C:nucleolus"/>
    <property type="evidence" value="ECO:0007669"/>
    <property type="project" value="TreeGrafter"/>
</dbReference>
<evidence type="ECO:0000259" key="4">
    <source>
        <dbReference type="Pfam" id="PF26140"/>
    </source>
</evidence>
<feature type="region of interest" description="Disordered" evidence="1">
    <location>
        <begin position="866"/>
        <end position="890"/>
    </location>
</feature>
<dbReference type="PANTHER" id="PTHR13500">
    <property type="entry name" value="NUCLEOLAR PRERIBOSOMAL-ASSOCIATED PROTEIN 1"/>
    <property type="match status" value="1"/>
</dbReference>
<feature type="domain" description="URB1 central HEAT repeat" evidence="4">
    <location>
        <begin position="811"/>
        <end position="989"/>
    </location>
</feature>
<dbReference type="GeneID" id="24106531"/>
<dbReference type="Proteomes" id="UP000014071">
    <property type="component" value="Unassembled WGS sequence"/>
</dbReference>
<dbReference type="eggNOG" id="KOG1791">
    <property type="taxonomic scope" value="Eukaryota"/>
</dbReference>